<evidence type="ECO:0000256" key="3">
    <source>
        <dbReference type="ARBA" id="ARBA00023186"/>
    </source>
</evidence>
<gene>
    <name evidence="4" type="primary">groES</name>
    <name evidence="4" type="synonym">groS</name>
    <name evidence="6" type="ORF">IP98_00626</name>
</gene>
<evidence type="ECO:0000313" key="6">
    <source>
        <dbReference type="EMBL" id="TWI14658.1"/>
    </source>
</evidence>
<dbReference type="InterPro" id="IPR037124">
    <property type="entry name" value="Chaperonin_GroES_sf"/>
</dbReference>
<accession>V6S0G2</accession>
<dbReference type="NCBIfam" id="NF001531">
    <property type="entry name" value="PRK00364.2-2"/>
    <property type="match status" value="1"/>
</dbReference>
<reference evidence="6 7" key="1">
    <citation type="journal article" date="2015" name="Stand. Genomic Sci.">
        <title>Genomic Encyclopedia of Bacterial and Archaeal Type Strains, Phase III: the genomes of soil and plant-associated and newly described type strains.</title>
        <authorList>
            <person name="Whitman W.B."/>
            <person name="Woyke T."/>
            <person name="Klenk H.P."/>
            <person name="Zhou Y."/>
            <person name="Lilburn T.G."/>
            <person name="Beck B.J."/>
            <person name="De Vos P."/>
            <person name="Vandamme P."/>
            <person name="Eisen J.A."/>
            <person name="Garrity G."/>
            <person name="Hugenholtz P."/>
            <person name="Kyrpides N.C."/>
        </authorList>
    </citation>
    <scope>NUCLEOTIDE SEQUENCE [LARGE SCALE GENOMIC DNA]</scope>
    <source>
        <strain evidence="6 7">CGMCC 1.7270</strain>
    </source>
</reference>
<dbReference type="Proteomes" id="UP000319848">
    <property type="component" value="Unassembled WGS sequence"/>
</dbReference>
<dbReference type="EMBL" id="VLKQ01000002">
    <property type="protein sequence ID" value="TWI14658.1"/>
    <property type="molecule type" value="Genomic_DNA"/>
</dbReference>
<dbReference type="PRINTS" id="PR00297">
    <property type="entry name" value="CHAPERONIN10"/>
</dbReference>
<evidence type="ECO:0000256" key="1">
    <source>
        <dbReference type="ARBA" id="ARBA00006975"/>
    </source>
</evidence>
<protein>
    <recommendedName>
        <fullName evidence="4">Co-chaperonin GroES</fullName>
    </recommendedName>
    <alternativeName>
        <fullName evidence="4">10 kDa chaperonin</fullName>
    </alternativeName>
    <alternativeName>
        <fullName evidence="4">Chaperonin-10</fullName>
        <shortName evidence="4">Cpn10</shortName>
    </alternativeName>
</protein>
<keyword evidence="2 4" id="KW-0963">Cytoplasm</keyword>
<organism evidence="6 7">
    <name type="scientific">Flavobacterium cauense R2A-7</name>
    <dbReference type="NCBI Taxonomy" id="1341154"/>
    <lineage>
        <taxon>Bacteria</taxon>
        <taxon>Pseudomonadati</taxon>
        <taxon>Bacteroidota</taxon>
        <taxon>Flavobacteriia</taxon>
        <taxon>Flavobacteriales</taxon>
        <taxon>Flavobacteriaceae</taxon>
        <taxon>Flavobacterium</taxon>
    </lineage>
</organism>
<dbReference type="Gene3D" id="2.30.33.40">
    <property type="entry name" value="GroES chaperonin"/>
    <property type="match status" value="1"/>
</dbReference>
<comment type="subunit">
    <text evidence="4">Heptamer of 7 subunits arranged in a ring. Interacts with the chaperonin GroEL.</text>
</comment>
<dbReference type="PANTHER" id="PTHR10772:SF58">
    <property type="entry name" value="CO-CHAPERONIN GROES"/>
    <property type="match status" value="1"/>
</dbReference>
<keyword evidence="3 4" id="KW-0143">Chaperone</keyword>
<dbReference type="OrthoDB" id="9806791at2"/>
<dbReference type="RefSeq" id="WP_023570747.1">
    <property type="nucleotide sequence ID" value="NZ_AVBI01000015.1"/>
</dbReference>
<dbReference type="GO" id="GO:0051087">
    <property type="term" value="F:protein-folding chaperone binding"/>
    <property type="evidence" value="ECO:0007669"/>
    <property type="project" value="TreeGrafter"/>
</dbReference>
<comment type="similarity">
    <text evidence="1 4 5">Belongs to the GroES chaperonin family.</text>
</comment>
<evidence type="ECO:0000256" key="4">
    <source>
        <dbReference type="HAMAP-Rule" id="MF_00580"/>
    </source>
</evidence>
<dbReference type="STRING" id="1341154.FCR2A7T_16180"/>
<dbReference type="CDD" id="cd00320">
    <property type="entry name" value="cpn10"/>
    <property type="match status" value="1"/>
</dbReference>
<dbReference type="SMART" id="SM00883">
    <property type="entry name" value="Cpn10"/>
    <property type="match status" value="1"/>
</dbReference>
<dbReference type="GO" id="GO:0044183">
    <property type="term" value="F:protein folding chaperone"/>
    <property type="evidence" value="ECO:0007669"/>
    <property type="project" value="InterPro"/>
</dbReference>
<dbReference type="GO" id="GO:0046872">
    <property type="term" value="F:metal ion binding"/>
    <property type="evidence" value="ECO:0007669"/>
    <property type="project" value="TreeGrafter"/>
</dbReference>
<evidence type="ECO:0000313" key="7">
    <source>
        <dbReference type="Proteomes" id="UP000319848"/>
    </source>
</evidence>
<dbReference type="PANTHER" id="PTHR10772">
    <property type="entry name" value="10 KDA HEAT SHOCK PROTEIN"/>
    <property type="match status" value="1"/>
</dbReference>
<dbReference type="GO" id="GO:0005737">
    <property type="term" value="C:cytoplasm"/>
    <property type="evidence" value="ECO:0007669"/>
    <property type="project" value="UniProtKB-SubCell"/>
</dbReference>
<dbReference type="HAMAP" id="MF_00580">
    <property type="entry name" value="CH10"/>
    <property type="match status" value="1"/>
</dbReference>
<evidence type="ECO:0000256" key="2">
    <source>
        <dbReference type="ARBA" id="ARBA00022490"/>
    </source>
</evidence>
<comment type="caution">
    <text evidence="6">The sequence shown here is derived from an EMBL/GenBank/DDBJ whole genome shotgun (WGS) entry which is preliminary data.</text>
</comment>
<dbReference type="NCBIfam" id="NF001533">
    <property type="entry name" value="PRK00364.2-4"/>
    <property type="match status" value="1"/>
</dbReference>
<comment type="function">
    <text evidence="4 5">Together with the chaperonin GroEL, plays an essential role in assisting protein folding. The GroEL-GroES system forms a nano-cage that allows encapsulation of the non-native substrate proteins and provides a physical environment optimized to promote and accelerate protein folding. GroES binds to the apical surface of the GroEL ring, thereby capping the opening of the GroEL channel.</text>
</comment>
<dbReference type="AlphaFoldDB" id="V6S0G2"/>
<dbReference type="GO" id="GO:0005524">
    <property type="term" value="F:ATP binding"/>
    <property type="evidence" value="ECO:0007669"/>
    <property type="project" value="InterPro"/>
</dbReference>
<evidence type="ECO:0000256" key="5">
    <source>
        <dbReference type="RuleBase" id="RU000535"/>
    </source>
</evidence>
<dbReference type="InterPro" id="IPR011032">
    <property type="entry name" value="GroES-like_sf"/>
</dbReference>
<name>V6S0G2_9FLAO</name>
<dbReference type="FunFam" id="2.30.33.40:FF:000004">
    <property type="entry name" value="10 kDa chaperonin"/>
    <property type="match status" value="1"/>
</dbReference>
<dbReference type="Pfam" id="PF00166">
    <property type="entry name" value="Cpn10"/>
    <property type="match status" value="1"/>
</dbReference>
<comment type="subcellular location">
    <subcellularLocation>
        <location evidence="4">Cytoplasm</location>
    </subcellularLocation>
</comment>
<sequence length="91" mass="9880">MALNIKPLSDRVLVEPMAAETQTASGIFIPDTAKEKPQKGIVVAVGNGTKDHNMTVKVGDTVLYGKYAGTDLKFEGKDYLIMREDDILAII</sequence>
<dbReference type="PROSITE" id="PS00681">
    <property type="entry name" value="CHAPERONINS_CPN10"/>
    <property type="match status" value="1"/>
</dbReference>
<keyword evidence="7" id="KW-1185">Reference proteome</keyword>
<dbReference type="SUPFAM" id="SSF50129">
    <property type="entry name" value="GroES-like"/>
    <property type="match status" value="1"/>
</dbReference>
<proteinExistence type="inferred from homology"/>
<dbReference type="InterPro" id="IPR020818">
    <property type="entry name" value="Chaperonin_GroES"/>
</dbReference>
<dbReference type="InterPro" id="IPR018369">
    <property type="entry name" value="Chaprnonin_Cpn10_CS"/>
</dbReference>
<dbReference type="GO" id="GO:0051082">
    <property type="term" value="F:unfolded protein binding"/>
    <property type="evidence" value="ECO:0007669"/>
    <property type="project" value="TreeGrafter"/>
</dbReference>